<dbReference type="EnsemblMetazoa" id="CPIJ013756-RA">
    <property type="protein sequence ID" value="CPIJ013756-PA"/>
    <property type="gene ID" value="CPIJ013756"/>
</dbReference>
<evidence type="ECO:0000313" key="2">
    <source>
        <dbReference type="EnsemblMetazoa" id="CPIJ013756-PA"/>
    </source>
</evidence>
<sequence length="128" mass="14383">MRCGPEFPEMSPPRNIPGATRSVRMVVLAGSGEILAHRDQLRPYRAREEARTNILIPTASGANMNLEQPATLRASGSADEDGDFRGYSNAELARARKRKVDAAQLPEVCLRRSKRLRKPKQDFEFKYV</sequence>
<dbReference type="KEGG" id="cqu:CpipJ_CPIJ013756"/>
<protein>
    <submittedName>
        <fullName evidence="1 2">Uncharacterized protein</fullName>
    </submittedName>
</protein>
<evidence type="ECO:0000313" key="3">
    <source>
        <dbReference type="Proteomes" id="UP000002320"/>
    </source>
</evidence>
<dbReference type="Proteomes" id="UP000002320">
    <property type="component" value="Unassembled WGS sequence"/>
</dbReference>
<evidence type="ECO:0000313" key="1">
    <source>
        <dbReference type="EMBL" id="EDS39208.1"/>
    </source>
</evidence>
<accession>B0X2I5</accession>
<proteinExistence type="predicted"/>
<keyword evidence="3" id="KW-1185">Reference proteome</keyword>
<organism>
    <name type="scientific">Culex quinquefasciatus</name>
    <name type="common">Southern house mosquito</name>
    <name type="synonym">Culex pungens</name>
    <dbReference type="NCBI Taxonomy" id="7176"/>
    <lineage>
        <taxon>Eukaryota</taxon>
        <taxon>Metazoa</taxon>
        <taxon>Ecdysozoa</taxon>
        <taxon>Arthropoda</taxon>
        <taxon>Hexapoda</taxon>
        <taxon>Insecta</taxon>
        <taxon>Pterygota</taxon>
        <taxon>Neoptera</taxon>
        <taxon>Endopterygota</taxon>
        <taxon>Diptera</taxon>
        <taxon>Nematocera</taxon>
        <taxon>Culicoidea</taxon>
        <taxon>Culicidae</taxon>
        <taxon>Culicinae</taxon>
        <taxon>Culicini</taxon>
        <taxon>Culex</taxon>
        <taxon>Culex</taxon>
    </lineage>
</organism>
<dbReference type="EMBL" id="DS232291">
    <property type="protein sequence ID" value="EDS39208.1"/>
    <property type="molecule type" value="Genomic_DNA"/>
</dbReference>
<dbReference type="VEuPathDB" id="VectorBase:CQUJHB017116"/>
<reference evidence="2" key="2">
    <citation type="submission" date="2021-02" db="UniProtKB">
        <authorList>
            <consortium name="EnsemblMetazoa"/>
        </authorList>
    </citation>
    <scope>IDENTIFICATION</scope>
    <source>
        <strain evidence="2">JHB</strain>
    </source>
</reference>
<dbReference type="HOGENOM" id="CLU_1961744_0_0_1"/>
<name>B0X2I5_CULQU</name>
<dbReference type="InParanoid" id="B0X2I5"/>
<dbReference type="AlphaFoldDB" id="B0X2I5"/>
<gene>
    <name evidence="2" type="primary">6046697</name>
    <name evidence="1" type="ORF">CpipJ_CPIJ013756</name>
</gene>
<dbReference type="VEuPathDB" id="VectorBase:CPIJ013756"/>
<reference evidence="1" key="1">
    <citation type="submission" date="2007-03" db="EMBL/GenBank/DDBJ databases">
        <title>Annotation of Culex pipiens quinquefasciatus.</title>
        <authorList>
            <consortium name="The Broad Institute Genome Sequencing Platform"/>
            <person name="Atkinson P.W."/>
            <person name="Hemingway J."/>
            <person name="Christensen B.M."/>
            <person name="Higgs S."/>
            <person name="Kodira C."/>
            <person name="Hannick L."/>
            <person name="Megy K."/>
            <person name="O'Leary S."/>
            <person name="Pearson M."/>
            <person name="Haas B.J."/>
            <person name="Mauceli E."/>
            <person name="Wortman J.R."/>
            <person name="Lee N.H."/>
            <person name="Guigo R."/>
            <person name="Stanke M."/>
            <person name="Alvarado L."/>
            <person name="Amedeo P."/>
            <person name="Antoine C.H."/>
            <person name="Arensburger P."/>
            <person name="Bidwell S.L."/>
            <person name="Crawford M."/>
            <person name="Camaro F."/>
            <person name="Devon K."/>
            <person name="Engels R."/>
            <person name="Hammond M."/>
            <person name="Howarth C."/>
            <person name="Koehrsen M."/>
            <person name="Lawson D."/>
            <person name="Montgomery P."/>
            <person name="Nene V."/>
            <person name="Nusbaum C."/>
            <person name="Puiu D."/>
            <person name="Romero-Severson J."/>
            <person name="Severson D.W."/>
            <person name="Shumway M."/>
            <person name="Sisk P."/>
            <person name="Stolte C."/>
            <person name="Zeng Q."/>
            <person name="Eisenstadt E."/>
            <person name="Fraser-Liggett C."/>
            <person name="Strausberg R."/>
            <person name="Galagan J."/>
            <person name="Birren B."/>
            <person name="Collins F.H."/>
        </authorList>
    </citation>
    <scope>NUCLEOTIDE SEQUENCE [LARGE SCALE GENOMIC DNA]</scope>
    <source>
        <strain evidence="1">JHB</strain>
    </source>
</reference>